<dbReference type="GO" id="GO:0008962">
    <property type="term" value="F:phosphatidylglycerophosphatase activity"/>
    <property type="evidence" value="ECO:0007669"/>
    <property type="project" value="InterPro"/>
</dbReference>
<dbReference type="EMBL" id="DTCK01000039">
    <property type="protein sequence ID" value="HGQ36268.1"/>
    <property type="molecule type" value="Genomic_DNA"/>
</dbReference>
<dbReference type="GO" id="GO:0006629">
    <property type="term" value="P:lipid metabolic process"/>
    <property type="evidence" value="ECO:0007669"/>
    <property type="project" value="InterPro"/>
</dbReference>
<dbReference type="InterPro" id="IPR002808">
    <property type="entry name" value="AdoCbi_amidolase"/>
</dbReference>
<organism evidence="2">
    <name type="scientific">Ignisphaera aggregans</name>
    <dbReference type="NCBI Taxonomy" id="334771"/>
    <lineage>
        <taxon>Archaea</taxon>
        <taxon>Thermoproteota</taxon>
        <taxon>Thermoprotei</taxon>
        <taxon>Desulfurococcales</taxon>
        <taxon>Desulfurococcaceae</taxon>
        <taxon>Ignisphaera</taxon>
    </lineage>
</organism>
<comment type="caution">
    <text evidence="2">The sequence shown here is derived from an EMBL/GenBank/DDBJ whole genome shotgun (WGS) entry which is preliminary data.</text>
</comment>
<dbReference type="EMBL" id="DTBD01000022">
    <property type="protein sequence ID" value="HGQ64201.1"/>
    <property type="molecule type" value="Genomic_DNA"/>
</dbReference>
<sequence length="363" mass="39150">MVKHALLDKGTLLVDLEGEYLTLSTAGCPKVYSSTKYIVFKSVPKNFNIVDLDSYCKELTNSMGLDYEKSTVFLTAVDVSTYSHSVYVYGNVKAEAYVTYGVNSPSCIGTPGEDTIGTINVAVIVDKPLSQVGLLDLFRLVSEVKGMTIAIGGPTCVSGASIGTASDATAVVAPRGVEKFAGIATAVGLASAIAVVDALSKQLRINYNGNYLAKTLGFSSLDEVVDMIMKVYARARLPQIDDKKARDEIRKELEIIVLDPNVAMFVRGLRLLELALALGVVPAISLDEYKSDSPGIVVDELAGKSLAEYINGFKGLLAYYWVERLKEKGEVEEMRSLPPITDDLVAALVGGVLSRIYDRYSRS</sequence>
<dbReference type="InterPro" id="IPR052209">
    <property type="entry name" value="CbiZ"/>
</dbReference>
<evidence type="ECO:0008006" key="3">
    <source>
        <dbReference type="Google" id="ProtNLM"/>
    </source>
</evidence>
<dbReference type="AlphaFoldDB" id="A0A7C4JK30"/>
<protein>
    <recommendedName>
        <fullName evidence="3">YutG/PgpA domain-containing protein</fullName>
    </recommendedName>
</protein>
<dbReference type="InterPro" id="IPR036681">
    <property type="entry name" value="PgpA-like_sf"/>
</dbReference>
<accession>A0A7C4JK30</accession>
<reference evidence="2" key="1">
    <citation type="journal article" date="2020" name="mSystems">
        <title>Genome- and Community-Level Interaction Insights into Carbon Utilization and Element Cycling Functions of Hydrothermarchaeota in Hydrothermal Sediment.</title>
        <authorList>
            <person name="Zhou Z."/>
            <person name="Liu Y."/>
            <person name="Xu W."/>
            <person name="Pan J."/>
            <person name="Luo Z.H."/>
            <person name="Li M."/>
        </authorList>
    </citation>
    <scope>NUCLEOTIDE SEQUENCE [LARGE SCALE GENOMIC DNA]</scope>
    <source>
        <strain evidence="2">SpSt-637</strain>
        <strain evidence="1">SpSt-667</strain>
    </source>
</reference>
<evidence type="ECO:0000313" key="2">
    <source>
        <dbReference type="EMBL" id="HGQ64201.1"/>
    </source>
</evidence>
<dbReference type="Pfam" id="PF01955">
    <property type="entry name" value="CbiZ"/>
    <property type="match status" value="1"/>
</dbReference>
<name>A0A7C4JK30_9CREN</name>
<dbReference type="Gene3D" id="1.10.3760.10">
    <property type="entry name" value="PgpA-like"/>
    <property type="match status" value="1"/>
</dbReference>
<dbReference type="PANTHER" id="PTHR35336">
    <property type="entry name" value="ADENOSYLCOBINAMIDE AMIDOHYDROLASE"/>
    <property type="match status" value="1"/>
</dbReference>
<proteinExistence type="predicted"/>
<dbReference type="PANTHER" id="PTHR35336:SF5">
    <property type="entry name" value="ADENOSYLCOBINAMIDE AMIDOHYDROLASE"/>
    <property type="match status" value="1"/>
</dbReference>
<dbReference type="SUPFAM" id="SSF101307">
    <property type="entry name" value="YutG-like"/>
    <property type="match status" value="1"/>
</dbReference>
<evidence type="ECO:0000313" key="1">
    <source>
        <dbReference type="EMBL" id="HGQ36268.1"/>
    </source>
</evidence>
<gene>
    <name evidence="2" type="ORF">ENU08_03055</name>
    <name evidence="1" type="ORF">ENU41_06295</name>
</gene>